<keyword evidence="7 20" id="KW-0812">Transmembrane</keyword>
<keyword evidence="12" id="KW-0112">Calmodulin-binding</keyword>
<dbReference type="InterPro" id="IPR038081">
    <property type="entry name" value="CalX-like_sf"/>
</dbReference>
<dbReference type="GO" id="GO:0042383">
    <property type="term" value="C:sarcolemma"/>
    <property type="evidence" value="ECO:0007669"/>
    <property type="project" value="TreeGrafter"/>
</dbReference>
<feature type="transmembrane region" description="Helical" evidence="20">
    <location>
        <begin position="251"/>
        <end position="271"/>
    </location>
</feature>
<dbReference type="SUPFAM" id="SSF141072">
    <property type="entry name" value="CalX-like"/>
    <property type="match status" value="1"/>
</dbReference>
<keyword evidence="23" id="KW-1185">Reference proteome</keyword>
<comment type="subcellular location">
    <subcellularLocation>
        <location evidence="1">Cell membrane</location>
        <topology evidence="1">Multi-pass membrane protein</topology>
    </subcellularLocation>
</comment>
<gene>
    <name evidence="22" type="ORF">MEDL_14109</name>
</gene>
<keyword evidence="9" id="KW-0732">Signal</keyword>
<evidence type="ECO:0000256" key="2">
    <source>
        <dbReference type="ARBA" id="ARBA00007489"/>
    </source>
</evidence>
<dbReference type="PANTHER" id="PTHR11878:SF65">
    <property type="entry name" value="NA_CA-EXCHANGE PROTEIN, ISOFORM G"/>
    <property type="match status" value="1"/>
</dbReference>
<keyword evidence="13 20" id="KW-1133">Transmembrane helix</keyword>
<sequence>MYSYGEDFKKVIIIKIFDDEEYEKNEEFYLVLDEPCLLRKGSGNTEPLPNEENEELMEMGKPRLGDTTKINIHIIESYEFKDSIAIVQFLQDSISVVKFMSPCDEEDEESEEKLPSCMDYVMHFLTLFWKVMFAFIPPTDYFGGWACFTVSIIMVGLLTAVIGDLASGFGCTIGLKDSVTAISFVALGTSVPDTFASKVAAINDQYADSSIGNVTGSNAVNVFLGIGIAWTIAAIYHAANGDIFKVPPGDLALSVTVFCVEAAVVVFVMLVRRRYGGELGGPQNTKIATSVFFVMLWVIYLVLSSMRSYCYIDY</sequence>
<evidence type="ECO:0000256" key="12">
    <source>
        <dbReference type="ARBA" id="ARBA00022860"/>
    </source>
</evidence>
<keyword evidence="18" id="KW-0739">Sodium transport</keyword>
<keyword evidence="14" id="KW-0915">Sodium</keyword>
<keyword evidence="15" id="KW-0406">Ion transport</keyword>
<comment type="caution">
    <text evidence="22">The sequence shown here is derived from an EMBL/GenBank/DDBJ whole genome shotgun (WGS) entry which is preliminary data.</text>
</comment>
<dbReference type="OrthoDB" id="418484at2759"/>
<proteinExistence type="inferred from homology"/>
<dbReference type="InterPro" id="IPR051171">
    <property type="entry name" value="CaCA"/>
</dbReference>
<evidence type="ECO:0000256" key="8">
    <source>
        <dbReference type="ARBA" id="ARBA00022723"/>
    </source>
</evidence>
<accession>A0A8S3QX33</accession>
<protein>
    <submittedName>
        <fullName evidence="22">SLC8A</fullName>
    </submittedName>
</protein>
<keyword evidence="16 20" id="KW-0472">Membrane</keyword>
<reference evidence="22" key="1">
    <citation type="submission" date="2021-03" db="EMBL/GenBank/DDBJ databases">
        <authorList>
            <person name="Bekaert M."/>
        </authorList>
    </citation>
    <scope>NUCLEOTIDE SEQUENCE</scope>
</reference>
<evidence type="ECO:0000313" key="23">
    <source>
        <dbReference type="Proteomes" id="UP000683360"/>
    </source>
</evidence>
<dbReference type="GO" id="GO:0005432">
    <property type="term" value="F:calcium:sodium antiporter activity"/>
    <property type="evidence" value="ECO:0007669"/>
    <property type="project" value="InterPro"/>
</dbReference>
<organism evidence="22 23">
    <name type="scientific">Mytilus edulis</name>
    <name type="common">Blue mussel</name>
    <dbReference type="NCBI Taxonomy" id="6550"/>
    <lineage>
        <taxon>Eukaryota</taxon>
        <taxon>Metazoa</taxon>
        <taxon>Spiralia</taxon>
        <taxon>Lophotrochozoa</taxon>
        <taxon>Mollusca</taxon>
        <taxon>Bivalvia</taxon>
        <taxon>Autobranchia</taxon>
        <taxon>Pteriomorphia</taxon>
        <taxon>Mytilida</taxon>
        <taxon>Mytiloidea</taxon>
        <taxon>Mytilidae</taxon>
        <taxon>Mytilinae</taxon>
        <taxon>Mytilus</taxon>
    </lineage>
</organism>
<keyword evidence="8" id="KW-0479">Metal-binding</keyword>
<name>A0A8S3QX33_MYTED</name>
<dbReference type="EMBL" id="CAJPWZ010000721">
    <property type="protein sequence ID" value="CAG2199440.1"/>
    <property type="molecule type" value="Genomic_DNA"/>
</dbReference>
<feature type="transmembrane region" description="Helical" evidence="20">
    <location>
        <begin position="291"/>
        <end position="309"/>
    </location>
</feature>
<dbReference type="PANTHER" id="PTHR11878">
    <property type="entry name" value="SODIUM/CALCIUM EXCHANGER"/>
    <property type="match status" value="1"/>
</dbReference>
<feature type="transmembrane region" description="Helical" evidence="20">
    <location>
        <begin position="142"/>
        <end position="166"/>
    </location>
</feature>
<evidence type="ECO:0000256" key="20">
    <source>
        <dbReference type="SAM" id="Phobius"/>
    </source>
</evidence>
<evidence type="ECO:0000256" key="1">
    <source>
        <dbReference type="ARBA" id="ARBA00004651"/>
    </source>
</evidence>
<keyword evidence="4" id="KW-0050">Antiport</keyword>
<dbReference type="Proteomes" id="UP000683360">
    <property type="component" value="Unassembled WGS sequence"/>
</dbReference>
<keyword evidence="11" id="KW-0106">Calcium</keyword>
<evidence type="ECO:0000256" key="10">
    <source>
        <dbReference type="ARBA" id="ARBA00022737"/>
    </source>
</evidence>
<dbReference type="GO" id="GO:0005516">
    <property type="term" value="F:calmodulin binding"/>
    <property type="evidence" value="ECO:0007669"/>
    <property type="project" value="UniProtKB-KW"/>
</dbReference>
<evidence type="ECO:0000256" key="4">
    <source>
        <dbReference type="ARBA" id="ARBA00022449"/>
    </source>
</evidence>
<evidence type="ECO:0000256" key="9">
    <source>
        <dbReference type="ARBA" id="ARBA00022729"/>
    </source>
</evidence>
<dbReference type="GO" id="GO:0098794">
    <property type="term" value="C:postsynapse"/>
    <property type="evidence" value="ECO:0007669"/>
    <property type="project" value="TreeGrafter"/>
</dbReference>
<evidence type="ECO:0000256" key="5">
    <source>
        <dbReference type="ARBA" id="ARBA00022475"/>
    </source>
</evidence>
<dbReference type="Pfam" id="PF01699">
    <property type="entry name" value="Na_Ca_ex"/>
    <property type="match status" value="1"/>
</dbReference>
<dbReference type="Gene3D" id="1.20.1420.30">
    <property type="entry name" value="NCX, central ion-binding region"/>
    <property type="match status" value="1"/>
</dbReference>
<evidence type="ECO:0000256" key="13">
    <source>
        <dbReference type="ARBA" id="ARBA00022989"/>
    </source>
</evidence>
<dbReference type="FunFam" id="1.20.1420.30:FF:000003">
    <property type="entry name" value="sodium/calcium exchanger 1 isoform X1"/>
    <property type="match status" value="1"/>
</dbReference>
<dbReference type="InterPro" id="IPR004836">
    <property type="entry name" value="Na_Ca_Ex"/>
</dbReference>
<evidence type="ECO:0000256" key="17">
    <source>
        <dbReference type="ARBA" id="ARBA00023180"/>
    </source>
</evidence>
<dbReference type="AlphaFoldDB" id="A0A8S3QX33"/>
<feature type="domain" description="Sodium/calcium exchanger membrane region" evidence="21">
    <location>
        <begin position="144"/>
        <end position="305"/>
    </location>
</feature>
<dbReference type="InterPro" id="IPR044880">
    <property type="entry name" value="NCX_ion-bd_dom_sf"/>
</dbReference>
<dbReference type="GO" id="GO:0046872">
    <property type="term" value="F:metal ion binding"/>
    <property type="evidence" value="ECO:0007669"/>
    <property type="project" value="UniProtKB-KW"/>
</dbReference>
<keyword evidence="3" id="KW-0813">Transport</keyword>
<evidence type="ECO:0000256" key="14">
    <source>
        <dbReference type="ARBA" id="ARBA00023053"/>
    </source>
</evidence>
<evidence type="ECO:0000256" key="18">
    <source>
        <dbReference type="ARBA" id="ARBA00023201"/>
    </source>
</evidence>
<evidence type="ECO:0000256" key="16">
    <source>
        <dbReference type="ARBA" id="ARBA00023136"/>
    </source>
</evidence>
<keyword evidence="10" id="KW-0677">Repeat</keyword>
<evidence type="ECO:0000256" key="15">
    <source>
        <dbReference type="ARBA" id="ARBA00023065"/>
    </source>
</evidence>
<dbReference type="GO" id="GO:0098703">
    <property type="term" value="P:calcium ion import across plasma membrane"/>
    <property type="evidence" value="ECO:0007669"/>
    <property type="project" value="TreeGrafter"/>
</dbReference>
<evidence type="ECO:0000256" key="11">
    <source>
        <dbReference type="ARBA" id="ARBA00022837"/>
    </source>
</evidence>
<evidence type="ECO:0000256" key="3">
    <source>
        <dbReference type="ARBA" id="ARBA00022448"/>
    </source>
</evidence>
<dbReference type="GO" id="GO:0030424">
    <property type="term" value="C:axon"/>
    <property type="evidence" value="ECO:0007669"/>
    <property type="project" value="TreeGrafter"/>
</dbReference>
<keyword evidence="17" id="KW-0325">Glycoprotein</keyword>
<evidence type="ECO:0000256" key="7">
    <source>
        <dbReference type="ARBA" id="ARBA00022692"/>
    </source>
</evidence>
<comment type="similarity">
    <text evidence="2">Belongs to the Ca(2+):cation antiporter (CaCA) (TC 2.A.19) family. SLC8 subfamily.</text>
</comment>
<keyword evidence="6" id="KW-0109">Calcium transport</keyword>
<dbReference type="InterPro" id="IPR004837">
    <property type="entry name" value="NaCa_Exmemb"/>
</dbReference>
<evidence type="ECO:0000256" key="19">
    <source>
        <dbReference type="ARBA" id="ARBA00033667"/>
    </source>
</evidence>
<comment type="catalytic activity">
    <reaction evidence="19">
        <text>Ca(2+)(in) + 3 Na(+)(out) = Ca(2+)(out) + 3 Na(+)(in)</text>
        <dbReference type="Rhea" id="RHEA:69955"/>
        <dbReference type="ChEBI" id="CHEBI:29101"/>
        <dbReference type="ChEBI" id="CHEBI:29108"/>
    </reaction>
</comment>
<feature type="transmembrane region" description="Helical" evidence="20">
    <location>
        <begin position="219"/>
        <end position="239"/>
    </location>
</feature>
<evidence type="ECO:0000313" key="22">
    <source>
        <dbReference type="EMBL" id="CAG2199440.1"/>
    </source>
</evidence>
<keyword evidence="5" id="KW-1003">Cell membrane</keyword>
<evidence type="ECO:0000259" key="21">
    <source>
        <dbReference type="Pfam" id="PF01699"/>
    </source>
</evidence>
<dbReference type="Gene3D" id="2.60.40.2030">
    <property type="match status" value="1"/>
</dbReference>
<dbReference type="PRINTS" id="PR01259">
    <property type="entry name" value="NACAEXCHNGR"/>
</dbReference>
<evidence type="ECO:0000256" key="6">
    <source>
        <dbReference type="ARBA" id="ARBA00022568"/>
    </source>
</evidence>